<feature type="transmembrane region" description="Helical" evidence="5">
    <location>
        <begin position="61"/>
        <end position="86"/>
    </location>
</feature>
<evidence type="ECO:0000256" key="5">
    <source>
        <dbReference type="SAM" id="Phobius"/>
    </source>
</evidence>
<feature type="domain" description="GtrA/DPMS transmembrane" evidence="6">
    <location>
        <begin position="2"/>
        <end position="86"/>
    </location>
</feature>
<keyword evidence="4 5" id="KW-0472">Membrane</keyword>
<sequence length="96" mass="10705">MASMADYLVPMPINFFADRTFAFQSRERAWADALLFVALHIFNVVAAALAMATSIKALGLHYAFGIVGVIVYVPLTNFILMNLWVFHHSCSIKVPE</sequence>
<proteinExistence type="predicted"/>
<reference evidence="7 8" key="1">
    <citation type="submission" date="2014-03" db="EMBL/GenBank/DDBJ databases">
        <title>Bradyrhizobium valentinum sp. nov., isolated from effective nodules of Lupinus mariae-josephae, a lupine endemic of basic-lime soils in Eastern Spain.</title>
        <authorList>
            <person name="Duran D."/>
            <person name="Rey L."/>
            <person name="Navarro A."/>
            <person name="Busquets A."/>
            <person name="Imperial J."/>
            <person name="Ruiz-Argueso T."/>
        </authorList>
    </citation>
    <scope>NUCLEOTIDE SEQUENCE [LARGE SCALE GENOMIC DNA]</scope>
    <source>
        <strain evidence="7 8">CCBAU 23086</strain>
    </source>
</reference>
<name>A0A0R3N4K1_9BRAD</name>
<evidence type="ECO:0000313" key="8">
    <source>
        <dbReference type="Proteomes" id="UP000051660"/>
    </source>
</evidence>
<evidence type="ECO:0000256" key="1">
    <source>
        <dbReference type="ARBA" id="ARBA00004141"/>
    </source>
</evidence>
<evidence type="ECO:0000256" key="2">
    <source>
        <dbReference type="ARBA" id="ARBA00022692"/>
    </source>
</evidence>
<evidence type="ECO:0000256" key="4">
    <source>
        <dbReference type="ARBA" id="ARBA00023136"/>
    </source>
</evidence>
<comment type="subcellular location">
    <subcellularLocation>
        <location evidence="1">Membrane</location>
        <topology evidence="1">Multi-pass membrane protein</topology>
    </subcellularLocation>
</comment>
<dbReference type="AlphaFoldDB" id="A0A0R3N4K1"/>
<dbReference type="Proteomes" id="UP000051660">
    <property type="component" value="Unassembled WGS sequence"/>
</dbReference>
<feature type="transmembrane region" description="Helical" evidence="5">
    <location>
        <begin position="33"/>
        <end position="55"/>
    </location>
</feature>
<comment type="caution">
    <text evidence="7">The sequence shown here is derived from an EMBL/GenBank/DDBJ whole genome shotgun (WGS) entry which is preliminary data.</text>
</comment>
<keyword evidence="2 5" id="KW-0812">Transmembrane</keyword>
<organism evidence="7 8">
    <name type="scientific">Bradyrhizobium lablabi</name>
    <dbReference type="NCBI Taxonomy" id="722472"/>
    <lineage>
        <taxon>Bacteria</taxon>
        <taxon>Pseudomonadati</taxon>
        <taxon>Pseudomonadota</taxon>
        <taxon>Alphaproteobacteria</taxon>
        <taxon>Hyphomicrobiales</taxon>
        <taxon>Nitrobacteraceae</taxon>
        <taxon>Bradyrhizobium</taxon>
    </lineage>
</organism>
<gene>
    <name evidence="7" type="ORF">CQ14_05925</name>
</gene>
<keyword evidence="3 5" id="KW-1133">Transmembrane helix</keyword>
<evidence type="ECO:0000313" key="7">
    <source>
        <dbReference type="EMBL" id="KRR24869.1"/>
    </source>
</evidence>
<dbReference type="InterPro" id="IPR007267">
    <property type="entry name" value="GtrA_DPMS_TM"/>
</dbReference>
<dbReference type="EMBL" id="LLYB01000060">
    <property type="protein sequence ID" value="KRR24869.1"/>
    <property type="molecule type" value="Genomic_DNA"/>
</dbReference>
<evidence type="ECO:0000256" key="3">
    <source>
        <dbReference type="ARBA" id="ARBA00022989"/>
    </source>
</evidence>
<accession>A0A0R3N4K1</accession>
<dbReference type="Pfam" id="PF04138">
    <property type="entry name" value="GtrA_DPMS_TM"/>
    <property type="match status" value="1"/>
</dbReference>
<dbReference type="GO" id="GO:0000271">
    <property type="term" value="P:polysaccharide biosynthetic process"/>
    <property type="evidence" value="ECO:0007669"/>
    <property type="project" value="InterPro"/>
</dbReference>
<dbReference type="GO" id="GO:0016020">
    <property type="term" value="C:membrane"/>
    <property type="evidence" value="ECO:0007669"/>
    <property type="project" value="UniProtKB-SubCell"/>
</dbReference>
<protein>
    <recommendedName>
        <fullName evidence="6">GtrA/DPMS transmembrane domain-containing protein</fullName>
    </recommendedName>
</protein>
<evidence type="ECO:0000259" key="6">
    <source>
        <dbReference type="Pfam" id="PF04138"/>
    </source>
</evidence>